<evidence type="ECO:0008006" key="8">
    <source>
        <dbReference type="Google" id="ProtNLM"/>
    </source>
</evidence>
<evidence type="ECO:0000313" key="6">
    <source>
        <dbReference type="EMBL" id="KAK5086621.1"/>
    </source>
</evidence>
<dbReference type="Pfam" id="PF16335">
    <property type="entry name" value="GtaA_6_Hairpin"/>
    <property type="match status" value="1"/>
</dbReference>
<dbReference type="Pfam" id="PF17168">
    <property type="entry name" value="DUF5127"/>
    <property type="match status" value="1"/>
</dbReference>
<dbReference type="InterPro" id="IPR033433">
    <property type="entry name" value="GtaA_N"/>
</dbReference>
<accession>A0AAN7T0J6</accession>
<evidence type="ECO:0000259" key="5">
    <source>
        <dbReference type="Pfam" id="PF17168"/>
    </source>
</evidence>
<evidence type="ECO:0000259" key="4">
    <source>
        <dbReference type="Pfam" id="PF16335"/>
    </source>
</evidence>
<keyword evidence="2" id="KW-0732">Signal</keyword>
<evidence type="ECO:0000313" key="7">
    <source>
        <dbReference type="Proteomes" id="UP001309876"/>
    </source>
</evidence>
<evidence type="ECO:0000256" key="2">
    <source>
        <dbReference type="SAM" id="SignalP"/>
    </source>
</evidence>
<protein>
    <recommendedName>
        <fullName evidence="8">Glutaminase</fullName>
    </recommendedName>
</protein>
<feature type="region of interest" description="Disordered" evidence="1">
    <location>
        <begin position="428"/>
        <end position="452"/>
    </location>
</feature>
<dbReference type="InterPro" id="IPR032514">
    <property type="entry name" value="GtaA_central"/>
</dbReference>
<feature type="chain" id="PRO_5042892973" description="Glutaminase" evidence="2">
    <location>
        <begin position="21"/>
        <end position="867"/>
    </location>
</feature>
<sequence>MAYLCFSSFILASLAALSASQSTLTANPAHSAIPTAYPNPYESSHRNNSWLQQHNGSWFDASQPNSPWSNATDSNGNYEAAYTPGRAPAIPLAVRSPYTSAWTSTANNGSLNSQFPIFWDGSALGWEGIVTVDGMSYEWMGIGSRGLPQLDNFVSAIPLTTAYDSSYSNFTFAAGPIELTASFFSPVIPTDLCRTSTPLSYLSVSVISRDGGYHNVSLYTDINGGWVTQPAAPLNWTLFENDVTVNGSRVIVSPDALYSWNIRLQNAYEFGEQNGQDVARANQGVFPQWGNFTWSSMQGSAEALQFQSGFAVNQRFRYVMGISLNNSIDEAYRSYTEQEPVFAFEHSLGEVGPDGTSPVLYTIGHVVQPAVRFLSSVGIESLDPWWSSSSCYGPDLQSMTYNHYHDLATAQRLAAQFESKLRNDINLYYGNSNDSPGQQSPPQQWYNGTDGQEISGVDQFGQQYIFNSDNAYGYLTPSSNGCNSTLDGIAIPDTSEQDSYYAITALAARQVLAAYVLTTPSRSTNNNNTEPLAFQKEISSNGNTNTVDVIFPAIPFFLWSNTDILRYVLNPLFINQETNFYPNDYSMHDLGSRFPNATGHVEGDDEYMPVEESGNMIIMMLAIYRFSQNQNVGLSYLVQHYAILKQWAMYLIEYSLIPSVQLSTDDFAGELANQTNLAIKGIVGLAAMAQISAAVGDGVAAANYSLTAQNYYKQWETLGIDPSGTHTLLAYQWRSSWGLLYNVYPAKLLNLSIIPQSLYDQQSAYYPSVSQVWGVPLDNRHDWTKSDWEMWTAATCQPSTRRLFVDSIAYWLNTTSSDRPFSDLFQTINRGESPEDPNPIEFFARPVQGGLYSLLALLASGQTGGGS</sequence>
<dbReference type="InterPro" id="IPR032515">
    <property type="entry name" value="DUF4964"/>
</dbReference>
<feature type="domain" description="Glutaminase A central" evidence="4">
    <location>
        <begin position="498"/>
        <end position="855"/>
    </location>
</feature>
<name>A0AAN7T0J6_9EURO</name>
<dbReference type="PANTHER" id="PTHR31987:SF1">
    <property type="entry name" value="GLUTAMINASE A"/>
    <property type="match status" value="1"/>
</dbReference>
<dbReference type="AlphaFoldDB" id="A0AAN7T0J6"/>
<dbReference type="EMBL" id="JAVRRJ010000003">
    <property type="protein sequence ID" value="KAK5086621.1"/>
    <property type="molecule type" value="Genomic_DNA"/>
</dbReference>
<keyword evidence="7" id="KW-1185">Reference proteome</keyword>
<dbReference type="Pfam" id="PF16334">
    <property type="entry name" value="DUF4964"/>
    <property type="match status" value="1"/>
</dbReference>
<feature type="domain" description="DUF4964" evidence="3">
    <location>
        <begin position="83"/>
        <end position="142"/>
    </location>
</feature>
<evidence type="ECO:0000256" key="1">
    <source>
        <dbReference type="SAM" id="MobiDB-lite"/>
    </source>
</evidence>
<evidence type="ECO:0000259" key="3">
    <source>
        <dbReference type="Pfam" id="PF16334"/>
    </source>
</evidence>
<feature type="signal peptide" evidence="2">
    <location>
        <begin position="1"/>
        <end position="20"/>
    </location>
</feature>
<proteinExistence type="predicted"/>
<organism evidence="6 7">
    <name type="scientific">Lithohypha guttulata</name>
    <dbReference type="NCBI Taxonomy" id="1690604"/>
    <lineage>
        <taxon>Eukaryota</taxon>
        <taxon>Fungi</taxon>
        <taxon>Dikarya</taxon>
        <taxon>Ascomycota</taxon>
        <taxon>Pezizomycotina</taxon>
        <taxon>Eurotiomycetes</taxon>
        <taxon>Chaetothyriomycetidae</taxon>
        <taxon>Chaetothyriales</taxon>
        <taxon>Trichomeriaceae</taxon>
        <taxon>Lithohypha</taxon>
    </lineage>
</organism>
<dbReference type="Proteomes" id="UP001309876">
    <property type="component" value="Unassembled WGS sequence"/>
</dbReference>
<feature type="domain" description="Glutaminase A N-terminal" evidence="5">
    <location>
        <begin position="168"/>
        <end position="424"/>
    </location>
</feature>
<comment type="caution">
    <text evidence="6">The sequence shown here is derived from an EMBL/GenBank/DDBJ whole genome shotgun (WGS) entry which is preliminary data.</text>
</comment>
<reference evidence="6 7" key="1">
    <citation type="submission" date="2023-08" db="EMBL/GenBank/DDBJ databases">
        <title>Black Yeasts Isolated from many extreme environments.</title>
        <authorList>
            <person name="Coleine C."/>
            <person name="Stajich J.E."/>
            <person name="Selbmann L."/>
        </authorList>
    </citation>
    <scope>NUCLEOTIDE SEQUENCE [LARGE SCALE GENOMIC DNA]</scope>
    <source>
        <strain evidence="6 7">CCFEE 5910</strain>
    </source>
</reference>
<dbReference type="PANTHER" id="PTHR31987">
    <property type="entry name" value="GLUTAMINASE A-RELATED"/>
    <property type="match status" value="1"/>
</dbReference>
<dbReference type="InterPro" id="IPR052743">
    <property type="entry name" value="Glutaminase_GtaA"/>
</dbReference>
<gene>
    <name evidence="6" type="ORF">LTR05_003789</name>
</gene>
<feature type="compositionally biased region" description="Polar residues" evidence="1">
    <location>
        <begin position="429"/>
        <end position="452"/>
    </location>
</feature>